<reference evidence="3" key="2">
    <citation type="journal article" date="2017" name="Nat. Plants">
        <title>The Aegilops tauschii genome reveals multiple impacts of transposons.</title>
        <authorList>
            <person name="Zhao G."/>
            <person name="Zou C."/>
            <person name="Li K."/>
            <person name="Wang K."/>
            <person name="Li T."/>
            <person name="Gao L."/>
            <person name="Zhang X."/>
            <person name="Wang H."/>
            <person name="Yang Z."/>
            <person name="Liu X."/>
            <person name="Jiang W."/>
            <person name="Mao L."/>
            <person name="Kong X."/>
            <person name="Jiao Y."/>
            <person name="Jia J."/>
        </authorList>
    </citation>
    <scope>NUCLEOTIDE SEQUENCE [LARGE SCALE GENOMIC DNA]</scope>
    <source>
        <strain evidence="3">cv. AL8/78</strain>
    </source>
</reference>
<dbReference type="Proteomes" id="UP000015105">
    <property type="component" value="Chromosome 7D"/>
</dbReference>
<accession>A0A453R0L6</accession>
<reference evidence="2" key="3">
    <citation type="journal article" date="2017" name="Nature">
        <title>Genome sequence of the progenitor of the wheat D genome Aegilops tauschii.</title>
        <authorList>
            <person name="Luo M.C."/>
            <person name="Gu Y.Q."/>
            <person name="Puiu D."/>
            <person name="Wang H."/>
            <person name="Twardziok S.O."/>
            <person name="Deal K.R."/>
            <person name="Huo N."/>
            <person name="Zhu T."/>
            <person name="Wang L."/>
            <person name="Wang Y."/>
            <person name="McGuire P.E."/>
            <person name="Liu S."/>
            <person name="Long H."/>
            <person name="Ramasamy R.K."/>
            <person name="Rodriguez J.C."/>
            <person name="Van S.L."/>
            <person name="Yuan L."/>
            <person name="Wang Z."/>
            <person name="Xia Z."/>
            <person name="Xiao L."/>
            <person name="Anderson O.D."/>
            <person name="Ouyang S."/>
            <person name="Liang Y."/>
            <person name="Zimin A.V."/>
            <person name="Pertea G."/>
            <person name="Qi P."/>
            <person name="Bennetzen J.L."/>
            <person name="Dai X."/>
            <person name="Dawson M.W."/>
            <person name="Muller H.G."/>
            <person name="Kugler K."/>
            <person name="Rivarola-Duarte L."/>
            <person name="Spannagl M."/>
            <person name="Mayer K.F.X."/>
            <person name="Lu F.H."/>
            <person name="Bevan M.W."/>
            <person name="Leroy P."/>
            <person name="Li P."/>
            <person name="You F.M."/>
            <person name="Sun Q."/>
            <person name="Liu Z."/>
            <person name="Lyons E."/>
            <person name="Wicker T."/>
            <person name="Salzberg S.L."/>
            <person name="Devos K.M."/>
            <person name="Dvorak J."/>
        </authorList>
    </citation>
    <scope>NUCLEOTIDE SEQUENCE [LARGE SCALE GENOMIC DNA]</scope>
    <source>
        <strain evidence="2">cv. AL8/78</strain>
    </source>
</reference>
<evidence type="ECO:0000256" key="1">
    <source>
        <dbReference type="SAM" id="MobiDB-lite"/>
    </source>
</evidence>
<reference evidence="3" key="1">
    <citation type="journal article" date="2014" name="Science">
        <title>Ancient hybridizations among the ancestral genomes of bread wheat.</title>
        <authorList>
            <consortium name="International Wheat Genome Sequencing Consortium,"/>
            <person name="Marcussen T."/>
            <person name="Sandve S.R."/>
            <person name="Heier L."/>
            <person name="Spannagl M."/>
            <person name="Pfeifer M."/>
            <person name="Jakobsen K.S."/>
            <person name="Wulff B.B."/>
            <person name="Steuernagel B."/>
            <person name="Mayer K.F."/>
            <person name="Olsen O.A."/>
        </authorList>
    </citation>
    <scope>NUCLEOTIDE SEQUENCE [LARGE SCALE GENOMIC DNA]</scope>
    <source>
        <strain evidence="3">cv. AL8/78</strain>
    </source>
</reference>
<protein>
    <submittedName>
        <fullName evidence="2">Uncharacterized protein</fullName>
    </submittedName>
</protein>
<evidence type="ECO:0000313" key="2">
    <source>
        <dbReference type="EnsemblPlants" id="AET7Gv20395500.1"/>
    </source>
</evidence>
<dbReference type="EnsemblPlants" id="AET7Gv20395500.1">
    <property type="protein sequence ID" value="AET7Gv20395500.1"/>
    <property type="gene ID" value="AET7Gv20395500"/>
</dbReference>
<dbReference type="AlphaFoldDB" id="A0A453R0L6"/>
<feature type="compositionally biased region" description="Basic and acidic residues" evidence="1">
    <location>
        <begin position="1"/>
        <end position="12"/>
    </location>
</feature>
<evidence type="ECO:0000313" key="3">
    <source>
        <dbReference type="Proteomes" id="UP000015105"/>
    </source>
</evidence>
<name>A0A453R0L6_AEGTS</name>
<reference evidence="2" key="5">
    <citation type="journal article" date="2021" name="G3 (Bethesda)">
        <title>Aegilops tauschii genome assembly Aet v5.0 features greater sequence contiguity and improved annotation.</title>
        <authorList>
            <person name="Wang L."/>
            <person name="Zhu T."/>
            <person name="Rodriguez J.C."/>
            <person name="Deal K.R."/>
            <person name="Dubcovsky J."/>
            <person name="McGuire P.E."/>
            <person name="Lux T."/>
            <person name="Spannagl M."/>
            <person name="Mayer K.F.X."/>
            <person name="Baldrich P."/>
            <person name="Meyers B.C."/>
            <person name="Huo N."/>
            <person name="Gu Y.Q."/>
            <person name="Zhou H."/>
            <person name="Devos K.M."/>
            <person name="Bennetzen J.L."/>
            <person name="Unver T."/>
            <person name="Budak H."/>
            <person name="Gulick P.J."/>
            <person name="Galiba G."/>
            <person name="Kalapos B."/>
            <person name="Nelson D.R."/>
            <person name="Li P."/>
            <person name="You F.M."/>
            <person name="Luo M.C."/>
            <person name="Dvorak J."/>
        </authorList>
    </citation>
    <scope>NUCLEOTIDE SEQUENCE [LARGE SCALE GENOMIC DNA]</scope>
    <source>
        <strain evidence="2">cv. AL8/78</strain>
    </source>
</reference>
<proteinExistence type="predicted"/>
<reference evidence="2" key="4">
    <citation type="submission" date="2019-03" db="UniProtKB">
        <authorList>
            <consortium name="EnsemblPlants"/>
        </authorList>
    </citation>
    <scope>IDENTIFICATION</scope>
</reference>
<dbReference type="STRING" id="200361.A0A453R0L6"/>
<feature type="region of interest" description="Disordered" evidence="1">
    <location>
        <begin position="1"/>
        <end position="35"/>
    </location>
</feature>
<dbReference type="Gramene" id="AET7Gv20395500.1">
    <property type="protein sequence ID" value="AET7Gv20395500.1"/>
    <property type="gene ID" value="AET7Gv20395500"/>
</dbReference>
<dbReference type="InterPro" id="IPR053319">
    <property type="entry name" value="OEP61"/>
</dbReference>
<dbReference type="PANTHER" id="PTHR48433:SF1">
    <property type="entry name" value="OUTER ENVELOPE PROTEIN 61-LIKE"/>
    <property type="match status" value="1"/>
</dbReference>
<organism evidence="2 3">
    <name type="scientific">Aegilops tauschii subsp. strangulata</name>
    <name type="common">Goatgrass</name>
    <dbReference type="NCBI Taxonomy" id="200361"/>
    <lineage>
        <taxon>Eukaryota</taxon>
        <taxon>Viridiplantae</taxon>
        <taxon>Streptophyta</taxon>
        <taxon>Embryophyta</taxon>
        <taxon>Tracheophyta</taxon>
        <taxon>Spermatophyta</taxon>
        <taxon>Magnoliopsida</taxon>
        <taxon>Liliopsida</taxon>
        <taxon>Poales</taxon>
        <taxon>Poaceae</taxon>
        <taxon>BOP clade</taxon>
        <taxon>Pooideae</taxon>
        <taxon>Triticodae</taxon>
        <taxon>Triticeae</taxon>
        <taxon>Triticinae</taxon>
        <taxon>Aegilops</taxon>
    </lineage>
</organism>
<keyword evidence="3" id="KW-1185">Reference proteome</keyword>
<sequence>KRKEKGERETHTIESQIPKPASSRPLLRPRVDPSTGDVLGLPVGIAVMNPEMLRVAEEQMRRIPADDLARMQRQLMSSPDLLKLATESMKNMMADDFKRAAEHLNHARPAETLEVTEKIAKAKPEELAAMKAQADAQTASAISAAKMLKRQGNQFHGLQVQARQGYSVKSSVLSAAGRALQL</sequence>
<dbReference type="PANTHER" id="PTHR48433">
    <property type="entry name" value="OUTER ENVELOPE PROTEIN 61-LIKE"/>
    <property type="match status" value="1"/>
</dbReference>